<comment type="caution">
    <text evidence="1">The sequence shown here is derived from an EMBL/GenBank/DDBJ whole genome shotgun (WGS) entry which is preliminary data.</text>
</comment>
<name>A0ACC4CY48_POPAL</name>
<organism evidence="1 2">
    <name type="scientific">Populus alba</name>
    <name type="common">White poplar</name>
    <dbReference type="NCBI Taxonomy" id="43335"/>
    <lineage>
        <taxon>Eukaryota</taxon>
        <taxon>Viridiplantae</taxon>
        <taxon>Streptophyta</taxon>
        <taxon>Embryophyta</taxon>
        <taxon>Tracheophyta</taxon>
        <taxon>Spermatophyta</taxon>
        <taxon>Magnoliopsida</taxon>
        <taxon>eudicotyledons</taxon>
        <taxon>Gunneridae</taxon>
        <taxon>Pentapetalae</taxon>
        <taxon>rosids</taxon>
        <taxon>fabids</taxon>
        <taxon>Malpighiales</taxon>
        <taxon>Salicaceae</taxon>
        <taxon>Saliceae</taxon>
        <taxon>Populus</taxon>
    </lineage>
</organism>
<protein>
    <submittedName>
        <fullName evidence="1">Uncharacterized protein</fullName>
    </submittedName>
</protein>
<sequence length="70" mass="7600">MDDLQKSSSKPGNKSAAVNNTGDSNFHGQSINDHRSVNGKFGETMDLQQNALDISFSFLSQKSSLLDPNK</sequence>
<gene>
    <name evidence="1" type="ORF">D5086_000994</name>
</gene>
<dbReference type="Proteomes" id="UP000309997">
    <property type="component" value="Unassembled WGS sequence"/>
</dbReference>
<proteinExistence type="predicted"/>
<evidence type="ECO:0000313" key="1">
    <source>
        <dbReference type="EMBL" id="KAL3609974.1"/>
    </source>
</evidence>
<evidence type="ECO:0000313" key="2">
    <source>
        <dbReference type="Proteomes" id="UP000309997"/>
    </source>
</evidence>
<accession>A0ACC4CY48</accession>
<reference evidence="1 2" key="1">
    <citation type="journal article" date="2024" name="Plant Biotechnol. J.">
        <title>Genome and CRISPR/Cas9 system of a widespread forest tree (Populus alba) in the world.</title>
        <authorList>
            <person name="Liu Y.J."/>
            <person name="Jiang P.F."/>
            <person name="Han X.M."/>
            <person name="Li X.Y."/>
            <person name="Wang H.M."/>
            <person name="Wang Y.J."/>
            <person name="Wang X.X."/>
            <person name="Zeng Q.Y."/>
        </authorList>
    </citation>
    <scope>NUCLEOTIDE SEQUENCE [LARGE SCALE GENOMIC DNA]</scope>
    <source>
        <strain evidence="2">cv. PAL-ZL1</strain>
    </source>
</reference>
<dbReference type="EMBL" id="RCHU02000001">
    <property type="protein sequence ID" value="KAL3609974.1"/>
    <property type="molecule type" value="Genomic_DNA"/>
</dbReference>
<keyword evidence="2" id="KW-1185">Reference proteome</keyword>